<keyword evidence="5" id="KW-0819">tRNA processing</keyword>
<dbReference type="InterPro" id="IPR027417">
    <property type="entry name" value="P-loop_NTPase"/>
</dbReference>
<comment type="function">
    <text evidence="10">Required for the formation of a threonylcarbamoyl group on adenosine at position 37 (t(6)A37) in tRNAs that read codons beginning with adenine. Is involved in the transfer of the threonylcarbamoyl moiety of threonylcarbamoyl-AMP (TC-AMP) to the N6 group of A37, together with TsaD and TsaB. TsaE seems to play an indirect role in the t(6)A biosynthesis pathway, possibly in regulating the core enzymatic function of TsaD.</text>
</comment>
<dbReference type="PANTHER" id="PTHR33540">
    <property type="entry name" value="TRNA THREONYLCARBAMOYLADENOSINE BIOSYNTHESIS PROTEIN TSAE"/>
    <property type="match status" value="1"/>
</dbReference>
<evidence type="ECO:0000256" key="9">
    <source>
        <dbReference type="ARBA" id="ARBA00022842"/>
    </source>
</evidence>
<dbReference type="NCBIfam" id="TIGR00150">
    <property type="entry name" value="T6A_YjeE"/>
    <property type="match status" value="1"/>
</dbReference>
<dbReference type="SUPFAM" id="SSF52540">
    <property type="entry name" value="P-loop containing nucleoside triphosphate hydrolases"/>
    <property type="match status" value="1"/>
</dbReference>
<dbReference type="EMBL" id="CP107020">
    <property type="protein sequence ID" value="UYG16938.1"/>
    <property type="molecule type" value="Genomic_DNA"/>
</dbReference>
<evidence type="ECO:0000256" key="4">
    <source>
        <dbReference type="ARBA" id="ARBA00022490"/>
    </source>
</evidence>
<evidence type="ECO:0000256" key="11">
    <source>
        <dbReference type="ARBA" id="ARBA00032441"/>
    </source>
</evidence>
<comment type="subcellular location">
    <subcellularLocation>
        <location evidence="1">Cytoplasm</location>
    </subcellularLocation>
</comment>
<evidence type="ECO:0000256" key="5">
    <source>
        <dbReference type="ARBA" id="ARBA00022694"/>
    </source>
</evidence>
<dbReference type="RefSeq" id="WP_263594150.1">
    <property type="nucleotide sequence ID" value="NZ_CP107020.1"/>
</dbReference>
<dbReference type="Gene3D" id="3.40.50.300">
    <property type="entry name" value="P-loop containing nucleotide triphosphate hydrolases"/>
    <property type="match status" value="1"/>
</dbReference>
<keyword evidence="8" id="KW-0067">ATP-binding</keyword>
<accession>A0ABY6G177</accession>
<evidence type="ECO:0000256" key="1">
    <source>
        <dbReference type="ARBA" id="ARBA00004496"/>
    </source>
</evidence>
<dbReference type="Pfam" id="PF02367">
    <property type="entry name" value="TsaE"/>
    <property type="match status" value="1"/>
</dbReference>
<comment type="similarity">
    <text evidence="2">Belongs to the TsaE family.</text>
</comment>
<organism evidence="12 13">
    <name type="scientific">Brachybacterium huguangmaarense</name>
    <dbReference type="NCBI Taxonomy" id="1652028"/>
    <lineage>
        <taxon>Bacteria</taxon>
        <taxon>Bacillati</taxon>
        <taxon>Actinomycetota</taxon>
        <taxon>Actinomycetes</taxon>
        <taxon>Micrococcales</taxon>
        <taxon>Dermabacteraceae</taxon>
        <taxon>Brachybacterium</taxon>
    </lineage>
</organism>
<evidence type="ECO:0000256" key="2">
    <source>
        <dbReference type="ARBA" id="ARBA00007599"/>
    </source>
</evidence>
<dbReference type="Proteomes" id="UP001164305">
    <property type="component" value="Chromosome"/>
</dbReference>
<evidence type="ECO:0000313" key="13">
    <source>
        <dbReference type="Proteomes" id="UP001164305"/>
    </source>
</evidence>
<gene>
    <name evidence="12" type="primary">tsaE</name>
    <name evidence="12" type="ORF">BRM3_00410</name>
</gene>
<reference evidence="12" key="1">
    <citation type="submission" date="2022-10" db="EMBL/GenBank/DDBJ databases">
        <title>Whole-Genome Sequencing of Brachybacterium huguangmaarense BRM-3, Isolated from Betula schmidtii.</title>
        <authorList>
            <person name="Haam D."/>
        </authorList>
    </citation>
    <scope>NUCLEOTIDE SEQUENCE</scope>
    <source>
        <strain evidence="12">BRM-3</strain>
    </source>
</reference>
<keyword evidence="13" id="KW-1185">Reference proteome</keyword>
<evidence type="ECO:0000256" key="6">
    <source>
        <dbReference type="ARBA" id="ARBA00022723"/>
    </source>
</evidence>
<evidence type="ECO:0000256" key="8">
    <source>
        <dbReference type="ARBA" id="ARBA00022840"/>
    </source>
</evidence>
<keyword evidence="7" id="KW-0547">Nucleotide-binding</keyword>
<evidence type="ECO:0000256" key="10">
    <source>
        <dbReference type="ARBA" id="ARBA00024908"/>
    </source>
</evidence>
<evidence type="ECO:0000256" key="3">
    <source>
        <dbReference type="ARBA" id="ARBA00019010"/>
    </source>
</evidence>
<proteinExistence type="inferred from homology"/>
<evidence type="ECO:0000313" key="12">
    <source>
        <dbReference type="EMBL" id="UYG16938.1"/>
    </source>
</evidence>
<keyword evidence="4" id="KW-0963">Cytoplasm</keyword>
<sequence length="192" mass="19847">MTEATGGTGLGTPAPGVLTVRTANAEGSREVARVLARHLRAGDLLVLDGPLGAGKTTFTQGLGQALGVRGAVASPTFVISRVHPSLTGGPALVHVDAYRLGGGVDIDDLDLDADVDDAVTVIEWGRDRVEQLADSHLLLELERPDVVDAPADGDGDALDEPRTLRLTPIGPRWDADAVAALRADLTAIPGEN</sequence>
<protein>
    <recommendedName>
        <fullName evidence="3">tRNA threonylcarbamoyladenosine biosynthesis protein TsaE</fullName>
    </recommendedName>
    <alternativeName>
        <fullName evidence="11">t(6)A37 threonylcarbamoyladenosine biosynthesis protein TsaE</fullName>
    </alternativeName>
</protein>
<evidence type="ECO:0000256" key="7">
    <source>
        <dbReference type="ARBA" id="ARBA00022741"/>
    </source>
</evidence>
<keyword evidence="9" id="KW-0460">Magnesium</keyword>
<name>A0ABY6G177_9MICO</name>
<keyword evidence="6" id="KW-0479">Metal-binding</keyword>
<dbReference type="InterPro" id="IPR003442">
    <property type="entry name" value="T6A_TsaE"/>
</dbReference>
<dbReference type="PANTHER" id="PTHR33540:SF2">
    <property type="entry name" value="TRNA THREONYLCARBAMOYLADENOSINE BIOSYNTHESIS PROTEIN TSAE"/>
    <property type="match status" value="1"/>
</dbReference>